<keyword evidence="3 11" id="KW-0378">Hydrolase</keyword>
<dbReference type="Proteomes" id="UP001200430">
    <property type="component" value="Unassembled WGS sequence"/>
</dbReference>
<evidence type="ECO:0000313" key="14">
    <source>
        <dbReference type="EMBL" id="MCF4141899.1"/>
    </source>
</evidence>
<keyword evidence="15" id="KW-1185">Reference proteome</keyword>
<dbReference type="CDD" id="cd18807">
    <property type="entry name" value="SF1_C_UvrD"/>
    <property type="match status" value="1"/>
</dbReference>
<evidence type="ECO:0000256" key="8">
    <source>
        <dbReference type="ARBA" id="ARBA00034617"/>
    </source>
</evidence>
<name>A0ABS9EL14_9BACT</name>
<dbReference type="Pfam" id="PF00580">
    <property type="entry name" value="UvrD-helicase"/>
    <property type="match status" value="1"/>
</dbReference>
<accession>A0ABS9EL14</accession>
<comment type="similarity">
    <text evidence="1">Belongs to the helicase family. UvrD subfamily.</text>
</comment>
<dbReference type="InterPro" id="IPR000212">
    <property type="entry name" value="DNA_helicase_UvrD/REP"/>
</dbReference>
<dbReference type="Pfam" id="PF13361">
    <property type="entry name" value="UvrD_C"/>
    <property type="match status" value="2"/>
</dbReference>
<reference evidence="14 15" key="1">
    <citation type="submission" date="2022-01" db="EMBL/GenBank/DDBJ databases">
        <title>Dethiosulfovibrio faecalis sp. nov., a novel proteolytic, non-sulfur-reducing bacterium isolated from a marine aquaculture solid waste bioreactor.</title>
        <authorList>
            <person name="Grabowski S."/>
            <person name="Apolinario E."/>
            <person name="Schneider N."/>
            <person name="Marshall C.W."/>
            <person name="Sowers K.R."/>
        </authorList>
    </citation>
    <scope>NUCLEOTIDE SEQUENCE [LARGE SCALE GENOMIC DNA]</scope>
    <source>
        <strain evidence="14 15">DSM 12537</strain>
    </source>
</reference>
<evidence type="ECO:0000256" key="2">
    <source>
        <dbReference type="ARBA" id="ARBA00022741"/>
    </source>
</evidence>
<evidence type="ECO:0000256" key="10">
    <source>
        <dbReference type="ARBA" id="ARBA00048988"/>
    </source>
</evidence>
<dbReference type="PANTHER" id="PTHR11070">
    <property type="entry name" value="UVRD / RECB / PCRA DNA HELICASE FAMILY MEMBER"/>
    <property type="match status" value="1"/>
</dbReference>
<evidence type="ECO:0000313" key="15">
    <source>
        <dbReference type="Proteomes" id="UP001200430"/>
    </source>
</evidence>
<comment type="catalytic activity">
    <reaction evidence="8">
        <text>Couples ATP hydrolysis with the unwinding of duplex DNA by translocating in the 3'-5' direction.</text>
        <dbReference type="EC" id="5.6.2.4"/>
    </reaction>
</comment>
<dbReference type="InterPro" id="IPR014017">
    <property type="entry name" value="DNA_helicase_UvrD-like_C"/>
</dbReference>
<comment type="caution">
    <text evidence="14">The sequence shown here is derived from an EMBL/GenBank/DDBJ whole genome shotgun (WGS) entry which is preliminary data.</text>
</comment>
<dbReference type="CDD" id="cd17932">
    <property type="entry name" value="DEXQc_UvrD"/>
    <property type="match status" value="1"/>
</dbReference>
<keyword evidence="6" id="KW-0238">DNA-binding</keyword>
<dbReference type="EMBL" id="JAKGUD010000003">
    <property type="protein sequence ID" value="MCF4141899.1"/>
    <property type="molecule type" value="Genomic_DNA"/>
</dbReference>
<dbReference type="Gene3D" id="3.40.50.300">
    <property type="entry name" value="P-loop containing nucleotide triphosphate hydrolases"/>
    <property type="match status" value="2"/>
</dbReference>
<dbReference type="PROSITE" id="PS51217">
    <property type="entry name" value="UVRD_HELICASE_CTER"/>
    <property type="match status" value="1"/>
</dbReference>
<evidence type="ECO:0000256" key="4">
    <source>
        <dbReference type="ARBA" id="ARBA00022806"/>
    </source>
</evidence>
<organism evidence="14 15">
    <name type="scientific">Dethiosulfovibrio marinus</name>
    <dbReference type="NCBI Taxonomy" id="133532"/>
    <lineage>
        <taxon>Bacteria</taxon>
        <taxon>Thermotogati</taxon>
        <taxon>Synergistota</taxon>
        <taxon>Synergistia</taxon>
        <taxon>Synergistales</taxon>
        <taxon>Dethiosulfovibrionaceae</taxon>
        <taxon>Dethiosulfovibrio</taxon>
    </lineage>
</organism>
<dbReference type="PROSITE" id="PS51198">
    <property type="entry name" value="UVRD_HELICASE_ATP_BIND"/>
    <property type="match status" value="1"/>
</dbReference>
<keyword evidence="4 11" id="KW-0347">Helicase</keyword>
<evidence type="ECO:0000256" key="6">
    <source>
        <dbReference type="ARBA" id="ARBA00023125"/>
    </source>
</evidence>
<proteinExistence type="inferred from homology"/>
<dbReference type="RefSeq" id="WP_236098659.1">
    <property type="nucleotide sequence ID" value="NZ_JAKGUD010000003.1"/>
</dbReference>
<evidence type="ECO:0000256" key="11">
    <source>
        <dbReference type="PROSITE-ProRule" id="PRU00560"/>
    </source>
</evidence>
<feature type="domain" description="UvrD-like helicase C-terminal" evidence="13">
    <location>
        <begin position="288"/>
        <end position="554"/>
    </location>
</feature>
<dbReference type="InterPro" id="IPR013986">
    <property type="entry name" value="DExx_box_DNA_helicase_dom_sf"/>
</dbReference>
<evidence type="ECO:0000256" key="1">
    <source>
        <dbReference type="ARBA" id="ARBA00009922"/>
    </source>
</evidence>
<evidence type="ECO:0000256" key="5">
    <source>
        <dbReference type="ARBA" id="ARBA00022840"/>
    </source>
</evidence>
<dbReference type="SUPFAM" id="SSF52540">
    <property type="entry name" value="P-loop containing nucleoside triphosphate hydrolases"/>
    <property type="match status" value="1"/>
</dbReference>
<dbReference type="InterPro" id="IPR027417">
    <property type="entry name" value="P-loop_NTPase"/>
</dbReference>
<feature type="binding site" evidence="11">
    <location>
        <begin position="30"/>
        <end position="37"/>
    </location>
    <ligand>
        <name>ATP</name>
        <dbReference type="ChEBI" id="CHEBI:30616"/>
    </ligand>
</feature>
<evidence type="ECO:0000259" key="13">
    <source>
        <dbReference type="PROSITE" id="PS51217"/>
    </source>
</evidence>
<feature type="domain" description="UvrD-like helicase ATP-binding" evidence="12">
    <location>
        <begin position="9"/>
        <end position="287"/>
    </location>
</feature>
<dbReference type="InterPro" id="IPR014016">
    <property type="entry name" value="UvrD-like_ATP-bd"/>
</dbReference>
<evidence type="ECO:0000259" key="12">
    <source>
        <dbReference type="PROSITE" id="PS51198"/>
    </source>
</evidence>
<dbReference type="Gene3D" id="1.10.10.160">
    <property type="match status" value="1"/>
</dbReference>
<gene>
    <name evidence="14" type="ORF">L2W38_03600</name>
</gene>
<dbReference type="Gene3D" id="1.10.486.10">
    <property type="entry name" value="PCRA, domain 4"/>
    <property type="match status" value="1"/>
</dbReference>
<keyword evidence="2 11" id="KW-0547">Nucleotide-binding</keyword>
<dbReference type="PANTHER" id="PTHR11070:SF2">
    <property type="entry name" value="ATP-DEPENDENT DNA HELICASE SRS2"/>
    <property type="match status" value="1"/>
</dbReference>
<evidence type="ECO:0000256" key="9">
    <source>
        <dbReference type="ARBA" id="ARBA00034808"/>
    </source>
</evidence>
<evidence type="ECO:0000256" key="7">
    <source>
        <dbReference type="ARBA" id="ARBA00023235"/>
    </source>
</evidence>
<keyword evidence="5 11" id="KW-0067">ATP-binding</keyword>
<dbReference type="EC" id="5.6.2.4" evidence="9"/>
<evidence type="ECO:0000256" key="3">
    <source>
        <dbReference type="ARBA" id="ARBA00022801"/>
    </source>
</evidence>
<sequence length="656" mass="74010">MTKDSPVLESLNPRQREAVSYEGTPLLVLAGAGSGKTRVLTSKLAWLVAERSVPPWRILAVTFTNKAAREMKDRVDSMLDGGYPYGQISTFHSFGLQMLFRNRDALEARGYRRNFVVFDRGDSLSLVKKSMKAMKLDTSQMEPSWVLECISKAKTASDPVTMDGTILEGDMAELYSRYTKSLKEQGAFDFDDLIVMPLHLMSTDRDILKKERDRLDWILVDEYQDVNRPQFALLRLLAGDSPNVMAVGDPDQSIYGWRGADMSVILGFERHFPGSKVILLEQNYRSTETILDAANSVIGNNVNRPEKRLWTARSGGEPINVVTLGDERSEARYVSDVVEELLSLGYRYTDMAVLYRMNALSRNFEQEFVKRGIPYRVVKGTAFYDRKEIKDAISYLRLAVNPRDASALARVANVPPRGLGAKGLESVENYLSTHAAEARTTWCRIADGGCGLRGKGDKGIRDLARHMISLIDIGSDLNRAVEYIMDVIGYGSYLEKGYPDQFEERRENVMELTSISPGSESLEDVLAEIALYTDQEVDDIPDGISLSSLHAAKGLEFPVVFVVGMEDGIFPHGRSLDGGRDELEEERRLCYVGMTRAEERLYLTSSRFRRLFGSVMNNDVSRFIWEIPENYRVVESRAGEGPNHVRFGNYRGYRRR</sequence>
<keyword evidence="7" id="KW-0413">Isomerase</keyword>
<comment type="catalytic activity">
    <reaction evidence="10">
        <text>ATP + H2O = ADP + phosphate + H(+)</text>
        <dbReference type="Rhea" id="RHEA:13065"/>
        <dbReference type="ChEBI" id="CHEBI:15377"/>
        <dbReference type="ChEBI" id="CHEBI:15378"/>
        <dbReference type="ChEBI" id="CHEBI:30616"/>
        <dbReference type="ChEBI" id="CHEBI:43474"/>
        <dbReference type="ChEBI" id="CHEBI:456216"/>
        <dbReference type="EC" id="5.6.2.4"/>
    </reaction>
</comment>
<protein>
    <recommendedName>
        <fullName evidence="9">DNA 3'-5' helicase</fullName>
        <ecNumber evidence="9">5.6.2.4</ecNumber>
    </recommendedName>
</protein>